<dbReference type="AlphaFoldDB" id="A0A1C2DNS2"/>
<keyword evidence="2" id="KW-1185">Reference proteome</keyword>
<accession>A0A1C2DNS2</accession>
<dbReference type="OrthoDB" id="8116792at2"/>
<name>A0A1C2DNS2_9HYPH</name>
<organism evidence="1 2">
    <name type="scientific">Mesorhizobium hungaricum</name>
    <dbReference type="NCBI Taxonomy" id="1566387"/>
    <lineage>
        <taxon>Bacteria</taxon>
        <taxon>Pseudomonadati</taxon>
        <taxon>Pseudomonadota</taxon>
        <taxon>Alphaproteobacteria</taxon>
        <taxon>Hyphomicrobiales</taxon>
        <taxon>Phyllobacteriaceae</taxon>
        <taxon>Mesorhizobium</taxon>
    </lineage>
</organism>
<gene>
    <name evidence="1" type="ORF">QV13_15860</name>
</gene>
<protein>
    <submittedName>
        <fullName evidence="1">Uncharacterized protein</fullName>
    </submittedName>
</protein>
<comment type="caution">
    <text evidence="1">The sequence shown here is derived from an EMBL/GenBank/DDBJ whole genome shotgun (WGS) entry which is preliminary data.</text>
</comment>
<dbReference type="Proteomes" id="UP000094412">
    <property type="component" value="Unassembled WGS sequence"/>
</dbReference>
<dbReference type="EMBL" id="MDEO01000033">
    <property type="protein sequence ID" value="OCX16313.1"/>
    <property type="molecule type" value="Genomic_DNA"/>
</dbReference>
<evidence type="ECO:0000313" key="1">
    <source>
        <dbReference type="EMBL" id="OCX16313.1"/>
    </source>
</evidence>
<proteinExistence type="predicted"/>
<reference evidence="1 2" key="1">
    <citation type="submission" date="2016-08" db="EMBL/GenBank/DDBJ databases">
        <title>Whole genome sequence of Mesorhizobium sp. strain UASWS1009 isolated from industrial sewage.</title>
        <authorList>
            <person name="Crovadore J."/>
            <person name="Calmin G."/>
            <person name="Chablais R."/>
            <person name="Cochard B."/>
            <person name="Lefort F."/>
        </authorList>
    </citation>
    <scope>NUCLEOTIDE SEQUENCE [LARGE SCALE GENOMIC DNA]</scope>
    <source>
        <strain evidence="1 2">UASWS1009</strain>
    </source>
</reference>
<evidence type="ECO:0000313" key="2">
    <source>
        <dbReference type="Proteomes" id="UP000094412"/>
    </source>
</evidence>
<sequence>MKRRRAASGGAVADLMLAPAVVMLRLPVMAAEAGGMAWHDETMRAISEKVAATAEGLTAAQLSMANSIANFWPELMAGQAPSVLNGVALERSMHAALRPAGRRVKANFRRLVGQ</sequence>